<keyword evidence="3" id="KW-0804">Transcription</keyword>
<dbReference type="Pfam" id="PF07702">
    <property type="entry name" value="UTRA"/>
    <property type="match status" value="1"/>
</dbReference>
<dbReference type="PANTHER" id="PTHR44846">
    <property type="entry name" value="MANNOSYL-D-GLYCERATE TRANSPORT/METABOLISM SYSTEM REPRESSOR MNGR-RELATED"/>
    <property type="match status" value="1"/>
</dbReference>
<gene>
    <name evidence="6" type="ORF">NS220_14585</name>
</gene>
<dbReference type="InterPro" id="IPR028978">
    <property type="entry name" value="Chorismate_lyase_/UTRA_dom_sf"/>
</dbReference>
<dbReference type="PRINTS" id="PR00035">
    <property type="entry name" value="HTHGNTR"/>
</dbReference>
<accession>A0A147EUC5</accession>
<name>A0A147EUC5_MICTE</name>
<dbReference type="Gene3D" id="3.40.1410.10">
    <property type="entry name" value="Chorismate lyase-like"/>
    <property type="match status" value="1"/>
</dbReference>
<evidence type="ECO:0000256" key="1">
    <source>
        <dbReference type="ARBA" id="ARBA00023015"/>
    </source>
</evidence>
<comment type="caution">
    <text evidence="6">The sequence shown here is derived from an EMBL/GenBank/DDBJ whole genome shotgun (WGS) entry which is preliminary data.</text>
</comment>
<dbReference type="Pfam" id="PF00392">
    <property type="entry name" value="GntR"/>
    <property type="match status" value="1"/>
</dbReference>
<dbReference type="InterPro" id="IPR000524">
    <property type="entry name" value="Tscrpt_reg_HTH_GntR"/>
</dbReference>
<organism evidence="6 7">
    <name type="scientific">Microbacterium testaceum</name>
    <name type="common">Aureobacterium testaceum</name>
    <name type="synonym">Brevibacterium testaceum</name>
    <dbReference type="NCBI Taxonomy" id="2033"/>
    <lineage>
        <taxon>Bacteria</taxon>
        <taxon>Bacillati</taxon>
        <taxon>Actinomycetota</taxon>
        <taxon>Actinomycetes</taxon>
        <taxon>Micrococcales</taxon>
        <taxon>Microbacteriaceae</taxon>
        <taxon>Microbacterium</taxon>
    </lineage>
</organism>
<sequence>MLLHETIRSSLRDRIRSGALAVGTPLPSTAELCVEFGASRGPVRQALSALAAEGLIATGQGRVPTVARAPLAQAIDDFFSFSAWVTSIGRTPGQRTLEIAVRRPSEVVAAALGLDDGERAVELVRVRSIDDEPVMIERTAFVEPVGRLLFDLDPDGGSIFAGLLARGVALDQGEHTIDAIAADDQDAEELGVEPGSPLLRVRRVTRSDDGEILEVSDDRYRPDRAALIIHNSRTRGPSGPHASRRMTPEGSR</sequence>
<dbReference type="SMART" id="SM00345">
    <property type="entry name" value="HTH_GNTR"/>
    <property type="match status" value="1"/>
</dbReference>
<evidence type="ECO:0000256" key="2">
    <source>
        <dbReference type="ARBA" id="ARBA00023125"/>
    </source>
</evidence>
<dbReference type="GO" id="GO:0003677">
    <property type="term" value="F:DNA binding"/>
    <property type="evidence" value="ECO:0007669"/>
    <property type="project" value="UniProtKB-KW"/>
</dbReference>
<feature type="region of interest" description="Disordered" evidence="4">
    <location>
        <begin position="229"/>
        <end position="252"/>
    </location>
</feature>
<dbReference type="RefSeq" id="WP_058624744.1">
    <property type="nucleotide sequence ID" value="NZ_LDRT01000115.1"/>
</dbReference>
<dbReference type="InterPro" id="IPR036388">
    <property type="entry name" value="WH-like_DNA-bd_sf"/>
</dbReference>
<dbReference type="PANTHER" id="PTHR44846:SF1">
    <property type="entry name" value="MANNOSYL-D-GLYCERATE TRANSPORT_METABOLISM SYSTEM REPRESSOR MNGR-RELATED"/>
    <property type="match status" value="1"/>
</dbReference>
<evidence type="ECO:0000256" key="4">
    <source>
        <dbReference type="SAM" id="MobiDB-lite"/>
    </source>
</evidence>
<dbReference type="SMART" id="SM00866">
    <property type="entry name" value="UTRA"/>
    <property type="match status" value="1"/>
</dbReference>
<dbReference type="InterPro" id="IPR036390">
    <property type="entry name" value="WH_DNA-bd_sf"/>
</dbReference>
<dbReference type="GO" id="GO:0045892">
    <property type="term" value="P:negative regulation of DNA-templated transcription"/>
    <property type="evidence" value="ECO:0007669"/>
    <property type="project" value="TreeGrafter"/>
</dbReference>
<dbReference type="GO" id="GO:0003700">
    <property type="term" value="F:DNA-binding transcription factor activity"/>
    <property type="evidence" value="ECO:0007669"/>
    <property type="project" value="InterPro"/>
</dbReference>
<dbReference type="PATRIC" id="fig|2033.6.peg.344"/>
<proteinExistence type="predicted"/>
<protein>
    <submittedName>
        <fullName evidence="6">GntR family transcriptional regulator</fullName>
    </submittedName>
</protein>
<dbReference type="Proteomes" id="UP000075025">
    <property type="component" value="Unassembled WGS sequence"/>
</dbReference>
<evidence type="ECO:0000256" key="3">
    <source>
        <dbReference type="ARBA" id="ARBA00023163"/>
    </source>
</evidence>
<reference evidence="6 7" key="1">
    <citation type="journal article" date="2016" name="Front. Microbiol.">
        <title>Genomic Resource of Rice Seed Associated Bacteria.</title>
        <authorList>
            <person name="Midha S."/>
            <person name="Bansal K."/>
            <person name="Sharma S."/>
            <person name="Kumar N."/>
            <person name="Patil P.P."/>
            <person name="Chaudhry V."/>
            <person name="Patil P.B."/>
        </authorList>
    </citation>
    <scope>NUCLEOTIDE SEQUENCE [LARGE SCALE GENOMIC DNA]</scope>
    <source>
        <strain evidence="6 7">NS220</strain>
    </source>
</reference>
<dbReference type="EMBL" id="LDRT01000115">
    <property type="protein sequence ID" value="KTR91311.1"/>
    <property type="molecule type" value="Genomic_DNA"/>
</dbReference>
<dbReference type="InterPro" id="IPR011663">
    <property type="entry name" value="UTRA"/>
</dbReference>
<dbReference type="CDD" id="cd07377">
    <property type="entry name" value="WHTH_GntR"/>
    <property type="match status" value="1"/>
</dbReference>
<evidence type="ECO:0000313" key="6">
    <source>
        <dbReference type="EMBL" id="KTR91311.1"/>
    </source>
</evidence>
<dbReference type="AlphaFoldDB" id="A0A147EUC5"/>
<dbReference type="OrthoDB" id="3210131at2"/>
<dbReference type="SUPFAM" id="SSF46785">
    <property type="entry name" value="Winged helix' DNA-binding domain"/>
    <property type="match status" value="1"/>
</dbReference>
<evidence type="ECO:0000259" key="5">
    <source>
        <dbReference type="PROSITE" id="PS50949"/>
    </source>
</evidence>
<feature type="domain" description="HTH gntR-type" evidence="5">
    <location>
        <begin position="1"/>
        <end position="69"/>
    </location>
</feature>
<dbReference type="InterPro" id="IPR050679">
    <property type="entry name" value="Bact_HTH_transcr_reg"/>
</dbReference>
<dbReference type="Gene3D" id="1.10.10.10">
    <property type="entry name" value="Winged helix-like DNA-binding domain superfamily/Winged helix DNA-binding domain"/>
    <property type="match status" value="1"/>
</dbReference>
<dbReference type="PROSITE" id="PS50949">
    <property type="entry name" value="HTH_GNTR"/>
    <property type="match status" value="1"/>
</dbReference>
<dbReference type="SUPFAM" id="SSF64288">
    <property type="entry name" value="Chorismate lyase-like"/>
    <property type="match status" value="1"/>
</dbReference>
<keyword evidence="1" id="KW-0805">Transcription regulation</keyword>
<keyword evidence="2" id="KW-0238">DNA-binding</keyword>
<evidence type="ECO:0000313" key="7">
    <source>
        <dbReference type="Proteomes" id="UP000075025"/>
    </source>
</evidence>